<proteinExistence type="predicted"/>
<dbReference type="Proteomes" id="UP001209730">
    <property type="component" value="Unassembled WGS sequence"/>
</dbReference>
<feature type="transmembrane region" description="Helical" evidence="1">
    <location>
        <begin position="7"/>
        <end position="29"/>
    </location>
</feature>
<organism evidence="2 3">
    <name type="scientific">Microbulbifer thermotolerans</name>
    <dbReference type="NCBI Taxonomy" id="252514"/>
    <lineage>
        <taxon>Bacteria</taxon>
        <taxon>Pseudomonadati</taxon>
        <taxon>Pseudomonadota</taxon>
        <taxon>Gammaproteobacteria</taxon>
        <taxon>Cellvibrionales</taxon>
        <taxon>Microbulbiferaceae</taxon>
        <taxon>Microbulbifer</taxon>
    </lineage>
</organism>
<keyword evidence="1" id="KW-1133">Transmembrane helix</keyword>
<reference evidence="2" key="1">
    <citation type="submission" date="2022-11" db="EMBL/GenBank/DDBJ databases">
        <title>Chitin-degrading and fungicidal potential of chitinolytic bacterial strains from marine environment of the Pacific Ocean regions.</title>
        <authorList>
            <person name="Pentekhina I."/>
            <person name="Nedashkovskaya O."/>
            <person name="Seitkalieva A."/>
            <person name="Podvolotskaya A."/>
            <person name="Tekutyeva L."/>
            <person name="Balabanova L."/>
        </authorList>
    </citation>
    <scope>NUCLEOTIDE SEQUENCE</scope>
    <source>
        <strain evidence="2">KMM 6838</strain>
    </source>
</reference>
<evidence type="ECO:0000313" key="3">
    <source>
        <dbReference type="Proteomes" id="UP001209730"/>
    </source>
</evidence>
<dbReference type="EMBL" id="JAPHQB010000015">
    <property type="protein sequence ID" value="MCX2802240.1"/>
    <property type="molecule type" value="Genomic_DNA"/>
</dbReference>
<dbReference type="RefSeq" id="WP_266066210.1">
    <property type="nucleotide sequence ID" value="NZ_JAPHQA010000015.1"/>
</dbReference>
<evidence type="ECO:0000313" key="2">
    <source>
        <dbReference type="EMBL" id="MCX2802240.1"/>
    </source>
</evidence>
<keyword evidence="1" id="KW-0812">Transmembrane</keyword>
<name>A0AB35HY46_MICTH</name>
<dbReference type="AlphaFoldDB" id="A0AB35HY46"/>
<sequence>MRACDLIVIVAAVLVIAIVIIALLSQAWLSHVAGQWWSLPVEFVLVSGALWFARQGCKFAVWAWEFVREGR</sequence>
<accession>A0AB35HY46</accession>
<gene>
    <name evidence="2" type="ORF">OQJ68_10630</name>
</gene>
<comment type="caution">
    <text evidence="2">The sequence shown here is derived from an EMBL/GenBank/DDBJ whole genome shotgun (WGS) entry which is preliminary data.</text>
</comment>
<keyword evidence="1" id="KW-0472">Membrane</keyword>
<protein>
    <submittedName>
        <fullName evidence="2">Uncharacterized protein</fullName>
    </submittedName>
</protein>
<feature type="transmembrane region" description="Helical" evidence="1">
    <location>
        <begin position="35"/>
        <end position="53"/>
    </location>
</feature>
<evidence type="ECO:0000256" key="1">
    <source>
        <dbReference type="SAM" id="Phobius"/>
    </source>
</evidence>